<dbReference type="Proteomes" id="UP000000378">
    <property type="component" value="Chromosome"/>
</dbReference>
<organism evidence="1 2">
    <name type="scientific">Syntrophothermus lipocalidus (strain DSM 12680 / TGB-C1)</name>
    <dbReference type="NCBI Taxonomy" id="643648"/>
    <lineage>
        <taxon>Bacteria</taxon>
        <taxon>Bacillati</taxon>
        <taxon>Bacillota</taxon>
        <taxon>Clostridia</taxon>
        <taxon>Eubacteriales</taxon>
        <taxon>Syntrophomonadaceae</taxon>
        <taxon>Syntrophothermus</taxon>
    </lineage>
</organism>
<dbReference type="STRING" id="643648.Slip_1235"/>
<dbReference type="KEGG" id="slp:Slip_1235"/>
<dbReference type="EMBL" id="CP002048">
    <property type="protein sequence ID" value="ADI02008.1"/>
    <property type="molecule type" value="Genomic_DNA"/>
</dbReference>
<reference evidence="2" key="1">
    <citation type="journal article" date="2010" name="Stand. Genomic Sci.">
        <title>Complete genome sequence of Syntrophothermus lipocalidus type strain (TGB-C1T).</title>
        <authorList>
            <consortium name="US DOE Joint Genome Institute (JGI-PGF)"/>
            <person name="Djao O."/>
            <person name="Zhang X."/>
            <person name="Lucas S."/>
            <person name="Lapidus A."/>
            <person name="Glavina Del Rio T."/>
            <person name="Nolan M."/>
            <person name="Tice H."/>
            <person name="Cheng J."/>
            <person name="Han C."/>
            <person name="Tapia R."/>
            <person name="Goodwin L."/>
            <person name="Pitluck S."/>
            <person name="Liolios K."/>
            <person name="Ivanova N."/>
            <person name="Mavromatis K."/>
            <person name="Mikhailova N."/>
            <person name="Ovchinnikova G."/>
            <person name="Pati A."/>
            <person name="Brambilla E."/>
            <person name="Chen A."/>
            <person name="Palaniappan K."/>
            <person name="Land M."/>
            <person name="Hauser L."/>
            <person name="Chang Y."/>
            <person name="Jeffries C."/>
            <person name="Rohde M."/>
            <person name="Sikorski J."/>
            <person name="Spring S."/>
            <person name="Goker M."/>
            <person name="Detter J."/>
            <person name="Woyke T."/>
            <person name="Bristow J."/>
            <person name="Eisen J."/>
            <person name="Markowitz V."/>
            <person name="Hugenholtz P."/>
            <person name="Kyrpides N."/>
            <person name="Klenk H."/>
        </authorList>
    </citation>
    <scope>NUCLEOTIDE SEQUENCE [LARGE SCALE GENOMIC DNA]</scope>
    <source>
        <strain evidence="2">DSM 12680 / TGB-C1</strain>
    </source>
</reference>
<evidence type="ECO:0000313" key="1">
    <source>
        <dbReference type="EMBL" id="ADI02008.1"/>
    </source>
</evidence>
<keyword evidence="2" id="KW-1185">Reference proteome</keyword>
<accession>D7CMS3</accession>
<reference evidence="1 2" key="2">
    <citation type="journal article" date="2010" name="Stand. Genomic Sci.">
        <title>Complete genome sequence of Syntrophothermus lipocalidus type strain (TGB-C1).</title>
        <authorList>
            <person name="Djao O.D."/>
            <person name="Zhang X."/>
            <person name="Lucas S."/>
            <person name="Lapidus A."/>
            <person name="Del Rio T.G."/>
            <person name="Nolan M."/>
            <person name="Tice H."/>
            <person name="Cheng J.F."/>
            <person name="Han C."/>
            <person name="Tapia R."/>
            <person name="Goodwin L."/>
            <person name="Pitluck S."/>
            <person name="Liolios K."/>
            <person name="Ivanova N."/>
            <person name="Mavromatis K."/>
            <person name="Mikhailova N."/>
            <person name="Ovchinnikova G."/>
            <person name="Pati A."/>
            <person name="Brambilla E."/>
            <person name="Chen A."/>
            <person name="Palaniappan K."/>
            <person name="Land M."/>
            <person name="Hauser L."/>
            <person name="Chang Y.J."/>
            <person name="Jeffries C.D."/>
            <person name="Rohde M."/>
            <person name="Sikorski J."/>
            <person name="Spring S."/>
            <person name="Goker M."/>
            <person name="Detter J.C."/>
            <person name="Woyke T."/>
            <person name="Bristow J."/>
            <person name="Eisen J.A."/>
            <person name="Markowitz V."/>
            <person name="Hugenholtz P."/>
            <person name="Kyrpides N.C."/>
            <person name="Klenk H.P."/>
        </authorList>
    </citation>
    <scope>NUCLEOTIDE SEQUENCE [LARGE SCALE GENOMIC DNA]</scope>
    <source>
        <strain evidence="2">DSM 12680 / TGB-C1</strain>
    </source>
</reference>
<dbReference type="AlphaFoldDB" id="D7CMS3"/>
<proteinExistence type="predicted"/>
<evidence type="ECO:0000313" key="2">
    <source>
        <dbReference type="Proteomes" id="UP000000378"/>
    </source>
</evidence>
<dbReference type="HOGENOM" id="CLU_2686528_0_0_9"/>
<protein>
    <submittedName>
        <fullName evidence="1">Uncharacterized protein</fullName>
    </submittedName>
</protein>
<sequence>MSSTEQVVSELCPAMGREVSVRVVYQVDYSRMCPVSVEPVAVECLEAEACKARHNRMECLVYGNNLITTLLAGR</sequence>
<name>D7CMS3_SYNLT</name>
<gene>
    <name evidence="1" type="ordered locus">Slip_1235</name>
</gene>